<evidence type="ECO:0000259" key="7">
    <source>
        <dbReference type="Pfam" id="PF00108"/>
    </source>
</evidence>
<comment type="similarity">
    <text evidence="2 6">Belongs to the thiolase-like superfamily. Thiolase family.</text>
</comment>
<evidence type="ECO:0000256" key="2">
    <source>
        <dbReference type="ARBA" id="ARBA00010982"/>
    </source>
</evidence>
<evidence type="ECO:0000259" key="8">
    <source>
        <dbReference type="Pfam" id="PF02803"/>
    </source>
</evidence>
<name>A0A5K1JU38_9APHY</name>
<keyword evidence="3 6" id="KW-0808">Transferase</keyword>
<dbReference type="PANTHER" id="PTHR43853">
    <property type="entry name" value="3-KETOACYL-COA THIOLASE, PEROXISOMAL"/>
    <property type="match status" value="1"/>
</dbReference>
<dbReference type="Pfam" id="PF00108">
    <property type="entry name" value="Thiolase_N"/>
    <property type="match status" value="1"/>
</dbReference>
<dbReference type="PANTHER" id="PTHR43853:SF10">
    <property type="entry name" value="ACETYL-COA C-ACETYLTRANSFERASE"/>
    <property type="match status" value="1"/>
</dbReference>
<feature type="domain" description="Thiolase C-terminal" evidence="8">
    <location>
        <begin position="277"/>
        <end position="323"/>
    </location>
</feature>
<accession>A0A5K1JU38</accession>
<evidence type="ECO:0000313" key="9">
    <source>
        <dbReference type="EMBL" id="VWO94386.1"/>
    </source>
</evidence>
<dbReference type="InterPro" id="IPR020615">
    <property type="entry name" value="Thiolase_acyl_enz_int_AS"/>
</dbReference>
<dbReference type="EMBL" id="LR723942">
    <property type="protein sequence ID" value="VWO94386.1"/>
    <property type="molecule type" value="Genomic_DNA"/>
</dbReference>
<proteinExistence type="inferred from homology"/>
<dbReference type="AlphaFoldDB" id="A0A5K1JU38"/>
<dbReference type="InterPro" id="IPR020617">
    <property type="entry name" value="Thiolase_C"/>
</dbReference>
<dbReference type="InterPro" id="IPR016039">
    <property type="entry name" value="Thiolase-like"/>
</dbReference>
<reference evidence="9" key="1">
    <citation type="submission" date="2019-10" db="EMBL/GenBank/DDBJ databases">
        <authorList>
            <person name="Nor Muhammad N."/>
        </authorList>
    </citation>
    <scope>NUCLEOTIDE SEQUENCE</scope>
</reference>
<dbReference type="GO" id="GO:0003988">
    <property type="term" value="F:acetyl-CoA C-acyltransferase activity"/>
    <property type="evidence" value="ECO:0007669"/>
    <property type="project" value="UniProtKB-EC"/>
</dbReference>
<gene>
    <name evidence="9" type="primary">Q5AJ90</name>
</gene>
<evidence type="ECO:0000256" key="1">
    <source>
        <dbReference type="ARBA" id="ARBA00004872"/>
    </source>
</evidence>
<dbReference type="Pfam" id="PF02803">
    <property type="entry name" value="Thiolase_C"/>
    <property type="match status" value="1"/>
</dbReference>
<dbReference type="InterPro" id="IPR020616">
    <property type="entry name" value="Thiolase_N"/>
</dbReference>
<dbReference type="NCBIfam" id="TIGR01930">
    <property type="entry name" value="AcCoA-C-Actrans"/>
    <property type="match status" value="1"/>
</dbReference>
<keyword evidence="4 6" id="KW-0012">Acyltransferase</keyword>
<dbReference type="InterPro" id="IPR050215">
    <property type="entry name" value="Thiolase-like_sf_Thiolase"/>
</dbReference>
<organism evidence="9">
    <name type="scientific">Ganoderma boninense</name>
    <dbReference type="NCBI Taxonomy" id="34458"/>
    <lineage>
        <taxon>Eukaryota</taxon>
        <taxon>Fungi</taxon>
        <taxon>Dikarya</taxon>
        <taxon>Basidiomycota</taxon>
        <taxon>Agaricomycotina</taxon>
        <taxon>Agaricomycetes</taxon>
        <taxon>Polyporales</taxon>
        <taxon>Polyporaceae</taxon>
        <taxon>Ganoderma</taxon>
    </lineage>
</organism>
<dbReference type="GO" id="GO:0005777">
    <property type="term" value="C:peroxisome"/>
    <property type="evidence" value="ECO:0007669"/>
    <property type="project" value="TreeGrafter"/>
</dbReference>
<dbReference type="PROSITE" id="PS00098">
    <property type="entry name" value="THIOLASE_1"/>
    <property type="match status" value="1"/>
</dbReference>
<evidence type="ECO:0000256" key="5">
    <source>
        <dbReference type="ARBA" id="ARBA00047605"/>
    </source>
</evidence>
<dbReference type="GO" id="GO:0010124">
    <property type="term" value="P:phenylacetate catabolic process"/>
    <property type="evidence" value="ECO:0007669"/>
    <property type="project" value="TreeGrafter"/>
</dbReference>
<dbReference type="Gene3D" id="3.40.47.10">
    <property type="match status" value="2"/>
</dbReference>
<comment type="pathway">
    <text evidence="1">Lipid metabolism; fatty acid metabolism.</text>
</comment>
<dbReference type="GO" id="GO:0006635">
    <property type="term" value="P:fatty acid beta-oxidation"/>
    <property type="evidence" value="ECO:0007669"/>
    <property type="project" value="TreeGrafter"/>
</dbReference>
<sequence length="338" mass="36239">MAVERVKQVASHLAFGSVKGREALLRKSPDDVVITLAIRSPLCKAKKGGLKDTKSDEMLYEMFKQTIARSSIDPALIQDVTVGTVLTAGAPYQARNAALAAGIPDTTPVQTINRWCSSGLMAVTDISNKIKAGQIEVGLAVGMESMTDNPDRGGPPMSDIVKESQLARDAAMPMGWTSENVAEEFNISREDMDDFAALSFQRAEKADKEGVFASEIVPFTAYVKDAGTGERTTKILTRDDGILGESHTTGGNASQITDGAAAVLLMTRRKAEQLGLRILAKHVTTSVAGLAPRIMGIGPSIAIPMVLEATGLTKDDVDIFEASDFEFLLRALFDWTNF</sequence>
<dbReference type="CDD" id="cd00751">
    <property type="entry name" value="thiolase"/>
    <property type="match status" value="1"/>
</dbReference>
<evidence type="ECO:0000256" key="4">
    <source>
        <dbReference type="ARBA" id="ARBA00023315"/>
    </source>
</evidence>
<dbReference type="InterPro" id="IPR002155">
    <property type="entry name" value="Thiolase"/>
</dbReference>
<dbReference type="SUPFAM" id="SSF53901">
    <property type="entry name" value="Thiolase-like"/>
    <property type="match status" value="2"/>
</dbReference>
<feature type="domain" description="Thiolase N-terminal" evidence="7">
    <location>
        <begin position="32"/>
        <end position="268"/>
    </location>
</feature>
<evidence type="ECO:0000256" key="6">
    <source>
        <dbReference type="RuleBase" id="RU003557"/>
    </source>
</evidence>
<evidence type="ECO:0000256" key="3">
    <source>
        <dbReference type="ARBA" id="ARBA00022679"/>
    </source>
</evidence>
<comment type="catalytic activity">
    <reaction evidence="5">
        <text>an acyl-CoA + acetyl-CoA = a 3-oxoacyl-CoA + CoA</text>
        <dbReference type="Rhea" id="RHEA:21564"/>
        <dbReference type="ChEBI" id="CHEBI:57287"/>
        <dbReference type="ChEBI" id="CHEBI:57288"/>
        <dbReference type="ChEBI" id="CHEBI:58342"/>
        <dbReference type="ChEBI" id="CHEBI:90726"/>
        <dbReference type="EC" id="2.3.1.16"/>
    </reaction>
</comment>
<protein>
    <submittedName>
        <fullName evidence="9">Fox3p</fullName>
    </submittedName>
</protein>